<dbReference type="SUPFAM" id="SSF52540">
    <property type="entry name" value="P-loop containing nucleoside triphosphate hydrolases"/>
    <property type="match status" value="1"/>
</dbReference>
<name>A0A8K0AIW7_ANDGO</name>
<accession>A0A8K0AIW7</accession>
<dbReference type="Pfam" id="PF12513">
    <property type="entry name" value="SUV3_C"/>
    <property type="match status" value="1"/>
</dbReference>
<comment type="subcellular location">
    <subcellularLocation>
        <location evidence="3">Mitochondrion matrix</location>
    </subcellularLocation>
</comment>
<dbReference type="GO" id="GO:0003724">
    <property type="term" value="F:RNA helicase activity"/>
    <property type="evidence" value="ECO:0007669"/>
    <property type="project" value="UniProtKB-EC"/>
</dbReference>
<dbReference type="InterPro" id="IPR027417">
    <property type="entry name" value="P-loop_NTPase"/>
</dbReference>
<dbReference type="InterPro" id="IPR022192">
    <property type="entry name" value="SUV3_C"/>
</dbReference>
<evidence type="ECO:0000256" key="3">
    <source>
        <dbReference type="ARBA" id="ARBA00004305"/>
    </source>
</evidence>
<dbReference type="InterPro" id="IPR001650">
    <property type="entry name" value="Helicase_C-like"/>
</dbReference>
<dbReference type="InterPro" id="IPR050699">
    <property type="entry name" value="RNA-DNA_Helicase"/>
</dbReference>
<dbReference type="GO" id="GO:0005524">
    <property type="term" value="F:ATP binding"/>
    <property type="evidence" value="ECO:0007669"/>
    <property type="project" value="UniProtKB-KW"/>
</dbReference>
<dbReference type="GO" id="GO:0016787">
    <property type="term" value="F:hydrolase activity"/>
    <property type="evidence" value="ECO:0007669"/>
    <property type="project" value="UniProtKB-KW"/>
</dbReference>
<keyword evidence="7 14" id="KW-0347">Helicase</keyword>
<dbReference type="Pfam" id="PF18147">
    <property type="entry name" value="Suv3_C_1"/>
    <property type="match status" value="1"/>
</dbReference>
<dbReference type="InterPro" id="IPR041082">
    <property type="entry name" value="Suv3_C_1"/>
</dbReference>
<dbReference type="AlphaFoldDB" id="A0A8K0AIW7"/>
<dbReference type="SMART" id="SM00490">
    <property type="entry name" value="HELICc"/>
    <property type="match status" value="1"/>
</dbReference>
<protein>
    <recommendedName>
        <fullName evidence="4">RNA helicase</fullName>
        <ecNumber evidence="4">3.6.4.13</ecNumber>
    </recommendedName>
</protein>
<comment type="catalytic activity">
    <reaction evidence="11">
        <text>ATP + H2O = ADP + phosphate + H(+)</text>
        <dbReference type="Rhea" id="RHEA:13065"/>
        <dbReference type="ChEBI" id="CHEBI:15377"/>
        <dbReference type="ChEBI" id="CHEBI:15378"/>
        <dbReference type="ChEBI" id="CHEBI:30616"/>
        <dbReference type="ChEBI" id="CHEBI:43474"/>
        <dbReference type="ChEBI" id="CHEBI:456216"/>
        <dbReference type="EC" id="3.6.4.13"/>
    </reaction>
</comment>
<comment type="caution">
    <text evidence="14">The sequence shown here is derived from an EMBL/GenBank/DDBJ whole genome shotgun (WGS) entry which is preliminary data.</text>
</comment>
<dbReference type="FunFam" id="3.40.50.300:FF:000957">
    <property type="entry name" value="ATP-dependent RNA helicase SUV3L, mitochondrial"/>
    <property type="match status" value="1"/>
</dbReference>
<dbReference type="InterPro" id="IPR055206">
    <property type="entry name" value="DEXQc_SUV3"/>
</dbReference>
<dbReference type="Gene3D" id="3.40.50.300">
    <property type="entry name" value="P-loop containing nucleotide triphosphate hydrolases"/>
    <property type="match status" value="2"/>
</dbReference>
<dbReference type="SMART" id="SM00487">
    <property type="entry name" value="DEXDc"/>
    <property type="match status" value="1"/>
</dbReference>
<evidence type="ECO:0000256" key="10">
    <source>
        <dbReference type="ARBA" id="ARBA00023128"/>
    </source>
</evidence>
<dbReference type="GO" id="GO:0045025">
    <property type="term" value="C:mitochondrial degradosome"/>
    <property type="evidence" value="ECO:0007669"/>
    <property type="project" value="TreeGrafter"/>
</dbReference>
<keyword evidence="8" id="KW-0067">ATP-binding</keyword>
<dbReference type="Gene3D" id="1.20.272.40">
    <property type="match status" value="1"/>
</dbReference>
<dbReference type="Pfam" id="PF00271">
    <property type="entry name" value="Helicase_C"/>
    <property type="match status" value="1"/>
</dbReference>
<evidence type="ECO:0000259" key="12">
    <source>
        <dbReference type="PROSITE" id="PS51192"/>
    </source>
</evidence>
<evidence type="ECO:0000256" key="9">
    <source>
        <dbReference type="ARBA" id="ARBA00022946"/>
    </source>
</evidence>
<dbReference type="GO" id="GO:0000965">
    <property type="term" value="P:mitochondrial RNA 3'-end processing"/>
    <property type="evidence" value="ECO:0007669"/>
    <property type="project" value="TreeGrafter"/>
</dbReference>
<dbReference type="GO" id="GO:0005759">
    <property type="term" value="C:mitochondrial matrix"/>
    <property type="evidence" value="ECO:0007669"/>
    <property type="project" value="UniProtKB-SubCell"/>
</dbReference>
<evidence type="ECO:0000313" key="15">
    <source>
        <dbReference type="Proteomes" id="UP000799049"/>
    </source>
</evidence>
<dbReference type="FunFam" id="3.40.50.300:FF:000269">
    <property type="entry name" value="ATP-dependent RNA helicase SUPV3L1, mitochondrial"/>
    <property type="match status" value="1"/>
</dbReference>
<dbReference type="OrthoDB" id="6692397at2759"/>
<organism evidence="14 15">
    <name type="scientific">Andalucia godoyi</name>
    <name type="common">Flagellate</name>
    <dbReference type="NCBI Taxonomy" id="505711"/>
    <lineage>
        <taxon>Eukaryota</taxon>
        <taxon>Discoba</taxon>
        <taxon>Jakobida</taxon>
        <taxon>Andalucina</taxon>
        <taxon>Andaluciidae</taxon>
        <taxon>Andalucia</taxon>
    </lineage>
</organism>
<evidence type="ECO:0000256" key="11">
    <source>
        <dbReference type="ARBA" id="ARBA00047984"/>
    </source>
</evidence>
<reference evidence="14" key="1">
    <citation type="submission" date="2019-09" db="EMBL/GenBank/DDBJ databases">
        <title>The Mitochondrial Proteome of the Jakobid, Andalucia godoyi, a Protist With the Most Gene-Rich and Bacteria-Like Mitochondrial Genome.</title>
        <authorList>
            <person name="Gray M.W."/>
            <person name="Burger G."/>
            <person name="Derelle R."/>
            <person name="Klimes V."/>
            <person name="Leger M."/>
            <person name="Sarrasin M."/>
            <person name="Vlcek C."/>
            <person name="Roger A.J."/>
            <person name="Elias M."/>
            <person name="Lang B.F."/>
        </authorList>
    </citation>
    <scope>NUCLEOTIDE SEQUENCE</scope>
    <source>
        <strain evidence="14">And28</strain>
    </source>
</reference>
<evidence type="ECO:0000256" key="2">
    <source>
        <dbReference type="ARBA" id="ARBA00001946"/>
    </source>
</evidence>
<comment type="cofactor">
    <cofactor evidence="1">
        <name>Mn(2+)</name>
        <dbReference type="ChEBI" id="CHEBI:29035"/>
    </cofactor>
</comment>
<evidence type="ECO:0000256" key="8">
    <source>
        <dbReference type="ARBA" id="ARBA00022840"/>
    </source>
</evidence>
<dbReference type="PANTHER" id="PTHR12131">
    <property type="entry name" value="ATP-DEPENDENT RNA AND DNA HELICASE"/>
    <property type="match status" value="1"/>
</dbReference>
<evidence type="ECO:0000313" key="14">
    <source>
        <dbReference type="EMBL" id="KAF0853060.1"/>
    </source>
</evidence>
<sequence>MFSKVFPLFSNVYSRLSYDRNLKNAFSVVASRRRLFSSFSGFPIEWNAEFVAKHGLDERLFNRCRRLFEKQLRKDNPSAGFDLLSDASNSNRQSSQSGLFSSIPDIEESFVKFAKQRFSQQMTEMRQLSEFSDLRTPEESYPFARAMKRRFVFHAGPTNSGKTHSALSRLKDPSVRKGIYCAPLRLLALEIFDKFNNAGVPCDLLTGEERKEKADSRVLSCTVEMASTTSKFDVAVIDEIQMVGDESRGWAWTRALLGLCASEIHLCGEKRALHLVKSILENCGEAVELFEYERLTPCNPERSSLSSSLKSIQAGDAVIAFSRRNIFKLKYAIEKQTGLQCAVVYGNLPPPVRALQAQKFNSLECPVLVASDAVAMGLNMQISRVVFSTMMKFNGHDFVPLERSLIRQIGGRAGRFGSKYPDGYVTCLHPEDMHQLHDAFSEKNPANIELAGLKPTFEQIAQFSEYLPQCTFGNVLERFVSLTQLNQDFYFVCDFEDEKIIADAIERIPGLLLEDRYTFCCSPADTDNFTVMSFLLRFAASHARGEKVILHVPLPSRPPTTEASLQKLESLYNVVDLYLWLSYRFPATFCEREHAASIRDEARRLIEAGLDLQTKHRVESGDFVIHRSRRRDALLHQQQQSILSSGAQDGVLTNERKVRKKWKRHVADSAAESILGPLGEEATSDARMTDYRVLRVES</sequence>
<dbReference type="Gene3D" id="1.20.58.1080">
    <property type="match status" value="1"/>
</dbReference>
<gene>
    <name evidence="14" type="ORF">ANDGO_03748</name>
</gene>
<dbReference type="EMBL" id="VRVR01000004">
    <property type="protein sequence ID" value="KAF0853060.1"/>
    <property type="molecule type" value="Genomic_DNA"/>
</dbReference>
<dbReference type="InterPro" id="IPR014001">
    <property type="entry name" value="Helicase_ATP-bd"/>
</dbReference>
<dbReference type="PANTHER" id="PTHR12131:SF1">
    <property type="entry name" value="ATP-DEPENDENT RNA HELICASE SUPV3L1, MITOCHONDRIAL-RELATED"/>
    <property type="match status" value="1"/>
</dbReference>
<evidence type="ECO:0000256" key="4">
    <source>
        <dbReference type="ARBA" id="ARBA00012552"/>
    </source>
</evidence>
<evidence type="ECO:0000256" key="5">
    <source>
        <dbReference type="ARBA" id="ARBA00022741"/>
    </source>
</evidence>
<keyword evidence="15" id="KW-1185">Reference proteome</keyword>
<dbReference type="CDD" id="cd18805">
    <property type="entry name" value="SF2_C_suv3"/>
    <property type="match status" value="1"/>
</dbReference>
<dbReference type="EC" id="3.6.4.13" evidence="4"/>
<comment type="cofactor">
    <cofactor evidence="2">
        <name>Mg(2+)</name>
        <dbReference type="ChEBI" id="CHEBI:18420"/>
    </cofactor>
</comment>
<keyword evidence="10" id="KW-0496">Mitochondrion</keyword>
<evidence type="ECO:0000256" key="7">
    <source>
        <dbReference type="ARBA" id="ARBA00022806"/>
    </source>
</evidence>
<dbReference type="Proteomes" id="UP000799049">
    <property type="component" value="Unassembled WGS sequence"/>
</dbReference>
<proteinExistence type="predicted"/>
<dbReference type="CDD" id="cd17913">
    <property type="entry name" value="DEXQc_Suv3"/>
    <property type="match status" value="1"/>
</dbReference>
<dbReference type="PROSITE" id="PS51192">
    <property type="entry name" value="HELICASE_ATP_BIND_1"/>
    <property type="match status" value="1"/>
</dbReference>
<keyword evidence="9" id="KW-0809">Transit peptide</keyword>
<feature type="domain" description="Helicase C-terminal" evidence="13">
    <location>
        <begin position="304"/>
        <end position="461"/>
    </location>
</feature>
<dbReference type="InterPro" id="IPR044774">
    <property type="entry name" value="Suv3_DEXQc"/>
</dbReference>
<dbReference type="PROSITE" id="PS51194">
    <property type="entry name" value="HELICASE_CTER"/>
    <property type="match status" value="1"/>
</dbReference>
<keyword evidence="5" id="KW-0547">Nucleotide-binding</keyword>
<evidence type="ECO:0000256" key="6">
    <source>
        <dbReference type="ARBA" id="ARBA00022801"/>
    </source>
</evidence>
<feature type="domain" description="Helicase ATP-binding" evidence="12">
    <location>
        <begin position="143"/>
        <end position="262"/>
    </location>
</feature>
<keyword evidence="6" id="KW-0378">Hydrolase</keyword>
<dbReference type="Pfam" id="PF22527">
    <property type="entry name" value="DEXQc_Suv3"/>
    <property type="match status" value="1"/>
</dbReference>
<evidence type="ECO:0000259" key="13">
    <source>
        <dbReference type="PROSITE" id="PS51194"/>
    </source>
</evidence>
<evidence type="ECO:0000256" key="1">
    <source>
        <dbReference type="ARBA" id="ARBA00001936"/>
    </source>
</evidence>